<dbReference type="InterPro" id="IPR011701">
    <property type="entry name" value="MFS"/>
</dbReference>
<dbReference type="AlphaFoldDB" id="A0AAE3ZNE6"/>
<dbReference type="Pfam" id="PF07690">
    <property type="entry name" value="MFS_1"/>
    <property type="match status" value="1"/>
</dbReference>
<comment type="caution">
    <text evidence="8">The sequence shown here is derived from an EMBL/GenBank/DDBJ whole genome shotgun (WGS) entry which is preliminary data.</text>
</comment>
<evidence type="ECO:0000256" key="6">
    <source>
        <dbReference type="SAM" id="Phobius"/>
    </source>
</evidence>
<evidence type="ECO:0000256" key="5">
    <source>
        <dbReference type="ARBA" id="ARBA00023136"/>
    </source>
</evidence>
<feature type="transmembrane region" description="Helical" evidence="6">
    <location>
        <begin position="307"/>
        <end position="328"/>
    </location>
</feature>
<dbReference type="InterPro" id="IPR020846">
    <property type="entry name" value="MFS_dom"/>
</dbReference>
<dbReference type="EMBL" id="JAVDYC010000001">
    <property type="protein sequence ID" value="MDR7321338.1"/>
    <property type="molecule type" value="Genomic_DNA"/>
</dbReference>
<feature type="transmembrane region" description="Helical" evidence="6">
    <location>
        <begin position="21"/>
        <end position="46"/>
    </location>
</feature>
<dbReference type="SUPFAM" id="SSF103473">
    <property type="entry name" value="MFS general substrate transporter"/>
    <property type="match status" value="1"/>
</dbReference>
<dbReference type="PROSITE" id="PS50850">
    <property type="entry name" value="MFS"/>
    <property type="match status" value="1"/>
</dbReference>
<evidence type="ECO:0000256" key="3">
    <source>
        <dbReference type="ARBA" id="ARBA00022692"/>
    </source>
</evidence>
<keyword evidence="5 6" id="KW-0472">Membrane</keyword>
<feature type="domain" description="Major facilitator superfamily (MFS) profile" evidence="7">
    <location>
        <begin position="20"/>
        <end position="393"/>
    </location>
</feature>
<dbReference type="PANTHER" id="PTHR43124">
    <property type="entry name" value="PURINE EFFLUX PUMP PBUE"/>
    <property type="match status" value="1"/>
</dbReference>
<feature type="transmembrane region" description="Helical" evidence="6">
    <location>
        <begin position="58"/>
        <end position="78"/>
    </location>
</feature>
<feature type="transmembrane region" description="Helical" evidence="6">
    <location>
        <begin position="250"/>
        <end position="274"/>
    </location>
</feature>
<feature type="transmembrane region" description="Helical" evidence="6">
    <location>
        <begin position="369"/>
        <end position="389"/>
    </location>
</feature>
<feature type="transmembrane region" description="Helical" evidence="6">
    <location>
        <begin position="85"/>
        <end position="105"/>
    </location>
</feature>
<evidence type="ECO:0000256" key="1">
    <source>
        <dbReference type="ARBA" id="ARBA00004651"/>
    </source>
</evidence>
<keyword evidence="9" id="KW-1185">Reference proteome</keyword>
<dbReference type="GO" id="GO:0022857">
    <property type="term" value="F:transmembrane transporter activity"/>
    <property type="evidence" value="ECO:0007669"/>
    <property type="project" value="InterPro"/>
</dbReference>
<feature type="transmembrane region" description="Helical" evidence="6">
    <location>
        <begin position="175"/>
        <end position="194"/>
    </location>
</feature>
<dbReference type="RefSeq" id="WP_310410287.1">
    <property type="nucleotide sequence ID" value="NZ_JAVDYC010000001.1"/>
</dbReference>
<comment type="subcellular location">
    <subcellularLocation>
        <location evidence="1">Cell membrane</location>
        <topology evidence="1">Multi-pass membrane protein</topology>
    </subcellularLocation>
</comment>
<name>A0AAE3ZNE6_9ACTN</name>
<sequence length="394" mass="39999">MNTTTAPPQKPATHRHGWAGVVSLSLGVFALVMAEFLPASLLPYIADDLGVTPGATGQAVTMTAVTAGFAGLLLPVALPRFDRRHLMLVLTAGAIVSNLLVAVAPHLGVLLAARALLGVALGGFWALAIAVTAHLVPRDHLGRAVTVVNSGVALATIAAVPLGTWLGELWGWRPVFLAAATVATLALVVQAATLPTIASRTAGGLRALRSTMRSGFLLAGLLAILLIAAGQFTGYTYIRPAIESLPAIDAGGIAVLLLIYGIANVIGTALSGILADRALRIATLVFPAALGAGMLALTFTAGSIPALVISVALWGFGFGGVPTTAQTWGARVEPQRLEPVGGLIVTAFQIAIALGAVVGGLLLDNIAPTSPLIAGSIVTIAGALLLTSLRRRRG</sequence>
<keyword evidence="3 6" id="KW-0812">Transmembrane</keyword>
<evidence type="ECO:0000313" key="8">
    <source>
        <dbReference type="EMBL" id="MDR7321338.1"/>
    </source>
</evidence>
<dbReference type="GO" id="GO:0005886">
    <property type="term" value="C:plasma membrane"/>
    <property type="evidence" value="ECO:0007669"/>
    <property type="project" value="UniProtKB-SubCell"/>
</dbReference>
<feature type="transmembrane region" description="Helical" evidence="6">
    <location>
        <begin position="111"/>
        <end position="132"/>
    </location>
</feature>
<dbReference type="Gene3D" id="1.20.1250.20">
    <property type="entry name" value="MFS general substrate transporter like domains"/>
    <property type="match status" value="1"/>
</dbReference>
<gene>
    <name evidence="8" type="ORF">J2S44_001588</name>
</gene>
<dbReference type="CDD" id="cd17324">
    <property type="entry name" value="MFS_NepI_like"/>
    <property type="match status" value="1"/>
</dbReference>
<dbReference type="PANTHER" id="PTHR43124:SF5">
    <property type="entry name" value="PURINE RIBONUCLEOSIDE EFFLUX PUMP NEPI"/>
    <property type="match status" value="1"/>
</dbReference>
<feature type="transmembrane region" description="Helical" evidence="6">
    <location>
        <begin position="144"/>
        <end position="163"/>
    </location>
</feature>
<keyword evidence="2" id="KW-1003">Cell membrane</keyword>
<keyword evidence="4 6" id="KW-1133">Transmembrane helix</keyword>
<reference evidence="8 9" key="1">
    <citation type="submission" date="2023-07" db="EMBL/GenBank/DDBJ databases">
        <title>Sequencing the genomes of 1000 actinobacteria strains.</title>
        <authorList>
            <person name="Klenk H.-P."/>
        </authorList>
    </citation>
    <scope>NUCLEOTIDE SEQUENCE [LARGE SCALE GENOMIC DNA]</scope>
    <source>
        <strain evidence="8 9">DSM 44711</strain>
    </source>
</reference>
<proteinExistence type="predicted"/>
<dbReference type="Proteomes" id="UP001183629">
    <property type="component" value="Unassembled WGS sequence"/>
</dbReference>
<evidence type="ECO:0000259" key="7">
    <source>
        <dbReference type="PROSITE" id="PS50850"/>
    </source>
</evidence>
<dbReference type="InterPro" id="IPR036259">
    <property type="entry name" value="MFS_trans_sf"/>
</dbReference>
<evidence type="ECO:0000313" key="9">
    <source>
        <dbReference type="Proteomes" id="UP001183629"/>
    </source>
</evidence>
<feature type="transmembrane region" description="Helical" evidence="6">
    <location>
        <begin position="340"/>
        <end position="363"/>
    </location>
</feature>
<protein>
    <submittedName>
        <fullName evidence="8">DHA1 family purine ribonucleoside efflux pump-like MFS transporter</fullName>
    </submittedName>
</protein>
<feature type="transmembrane region" description="Helical" evidence="6">
    <location>
        <begin position="215"/>
        <end position="238"/>
    </location>
</feature>
<feature type="transmembrane region" description="Helical" evidence="6">
    <location>
        <begin position="281"/>
        <end position="301"/>
    </location>
</feature>
<evidence type="ECO:0000256" key="2">
    <source>
        <dbReference type="ARBA" id="ARBA00022475"/>
    </source>
</evidence>
<dbReference type="InterPro" id="IPR050189">
    <property type="entry name" value="MFS_Efflux_Transporters"/>
</dbReference>
<evidence type="ECO:0000256" key="4">
    <source>
        <dbReference type="ARBA" id="ARBA00022989"/>
    </source>
</evidence>
<organism evidence="8 9">
    <name type="scientific">Catenuloplanes niger</name>
    <dbReference type="NCBI Taxonomy" id="587534"/>
    <lineage>
        <taxon>Bacteria</taxon>
        <taxon>Bacillati</taxon>
        <taxon>Actinomycetota</taxon>
        <taxon>Actinomycetes</taxon>
        <taxon>Micromonosporales</taxon>
        <taxon>Micromonosporaceae</taxon>
        <taxon>Catenuloplanes</taxon>
    </lineage>
</organism>
<accession>A0AAE3ZNE6</accession>